<dbReference type="InterPro" id="IPR036116">
    <property type="entry name" value="FN3_sf"/>
</dbReference>
<protein>
    <submittedName>
        <fullName evidence="3">Anosmin-1</fullName>
    </submittedName>
</protein>
<dbReference type="GO" id="GO:0009986">
    <property type="term" value="C:cell surface"/>
    <property type="evidence" value="ECO:0007669"/>
    <property type="project" value="TreeGrafter"/>
</dbReference>
<evidence type="ECO:0000256" key="1">
    <source>
        <dbReference type="SAM" id="MobiDB-lite"/>
    </source>
</evidence>
<evidence type="ECO:0000313" key="3">
    <source>
        <dbReference type="EMBL" id="KOC61240.1"/>
    </source>
</evidence>
<dbReference type="Pfam" id="PF00041">
    <property type="entry name" value="fn3"/>
    <property type="match status" value="1"/>
</dbReference>
<dbReference type="Proteomes" id="UP000053825">
    <property type="component" value="Unassembled WGS sequence"/>
</dbReference>
<dbReference type="SUPFAM" id="SSF49265">
    <property type="entry name" value="Fibronectin type III"/>
    <property type="match status" value="1"/>
</dbReference>
<evidence type="ECO:0000259" key="2">
    <source>
        <dbReference type="PROSITE" id="PS50853"/>
    </source>
</evidence>
<proteinExistence type="predicted"/>
<dbReference type="InterPro" id="IPR003961">
    <property type="entry name" value="FN3_dom"/>
</dbReference>
<dbReference type="CDD" id="cd00063">
    <property type="entry name" value="FN3"/>
    <property type="match status" value="2"/>
</dbReference>
<dbReference type="PANTHER" id="PTHR14131:SF5">
    <property type="entry name" value="ANOSMIN-1"/>
    <property type="match status" value="1"/>
</dbReference>
<feature type="region of interest" description="Disordered" evidence="1">
    <location>
        <begin position="218"/>
        <end position="238"/>
    </location>
</feature>
<dbReference type="InterPro" id="IPR013783">
    <property type="entry name" value="Ig-like_fold"/>
</dbReference>
<dbReference type="PROSITE" id="PS50853">
    <property type="entry name" value="FN3"/>
    <property type="match status" value="1"/>
</dbReference>
<name>A0A0L7QRH5_9HYME</name>
<feature type="region of interest" description="Disordered" evidence="1">
    <location>
        <begin position="33"/>
        <end position="73"/>
    </location>
</feature>
<dbReference type="AlphaFoldDB" id="A0A0L7QRH5"/>
<dbReference type="STRING" id="597456.A0A0L7QRH5"/>
<dbReference type="SMART" id="SM00060">
    <property type="entry name" value="FN3"/>
    <property type="match status" value="2"/>
</dbReference>
<sequence length="397" mass="44443">MGTGAALTQLTSLAALKKSHLISILLNHCPLESNTNPVSPRTGGGGNSAHPAGQPGEGRVTHRSSWHGEDGLAGQRYRSTSSVGCSWRIFPTTSNQGISLLLVLLADQLRYQGVAKPLDLPLIPENVQIRQQKNNLVHLTWHNSKTPPINKSAVENGVRYLVEERHLLGPRYLESRLSSWTVRHVSTKSHATLRERLKTGHWYQFRVAAINENGCRGYSQPSRPFKTKEPRNPKEPQNLTLSDARLVGGQLRITLRWIKPASDVLITFYKVFWSRLVHGPTNDSILLYHKTVLKDKTCYELKNLELKCQYFLQVQAVALYGNRRLASRKASKVFNSTDYMTYGKMKLQTTVLSSATGISVEHNNQNKKRRSALSLKPTSGRILAGANDTKMDFICVE</sequence>
<feature type="domain" description="Fibronectin type-III" evidence="2">
    <location>
        <begin position="123"/>
        <end position="230"/>
    </location>
</feature>
<accession>A0A0L7QRH5</accession>
<dbReference type="GO" id="GO:0030182">
    <property type="term" value="P:neuron differentiation"/>
    <property type="evidence" value="ECO:0007669"/>
    <property type="project" value="TreeGrafter"/>
</dbReference>
<gene>
    <name evidence="3" type="ORF">WH47_06631</name>
</gene>
<evidence type="ECO:0000313" key="4">
    <source>
        <dbReference type="Proteomes" id="UP000053825"/>
    </source>
</evidence>
<dbReference type="PANTHER" id="PTHR14131">
    <property type="entry name" value="ANOSMIN"/>
    <property type="match status" value="1"/>
</dbReference>
<dbReference type="OrthoDB" id="9985779at2759"/>
<dbReference type="EMBL" id="KQ414777">
    <property type="protein sequence ID" value="KOC61240.1"/>
    <property type="molecule type" value="Genomic_DNA"/>
</dbReference>
<reference evidence="3 4" key="1">
    <citation type="submission" date="2015-07" db="EMBL/GenBank/DDBJ databases">
        <title>The genome of Habropoda laboriosa.</title>
        <authorList>
            <person name="Pan H."/>
            <person name="Kapheim K."/>
        </authorList>
    </citation>
    <scope>NUCLEOTIDE SEQUENCE [LARGE SCALE GENOMIC DNA]</scope>
    <source>
        <strain evidence="3">0110345459</strain>
    </source>
</reference>
<dbReference type="Gene3D" id="2.60.40.10">
    <property type="entry name" value="Immunoglobulins"/>
    <property type="match status" value="2"/>
</dbReference>
<keyword evidence="4" id="KW-1185">Reference proteome</keyword>
<dbReference type="InterPro" id="IPR042447">
    <property type="entry name" value="Anosmin-1"/>
</dbReference>
<organism evidence="3 4">
    <name type="scientific">Habropoda laboriosa</name>
    <dbReference type="NCBI Taxonomy" id="597456"/>
    <lineage>
        <taxon>Eukaryota</taxon>
        <taxon>Metazoa</taxon>
        <taxon>Ecdysozoa</taxon>
        <taxon>Arthropoda</taxon>
        <taxon>Hexapoda</taxon>
        <taxon>Insecta</taxon>
        <taxon>Pterygota</taxon>
        <taxon>Neoptera</taxon>
        <taxon>Endopterygota</taxon>
        <taxon>Hymenoptera</taxon>
        <taxon>Apocrita</taxon>
        <taxon>Aculeata</taxon>
        <taxon>Apoidea</taxon>
        <taxon>Anthophila</taxon>
        <taxon>Apidae</taxon>
        <taxon>Habropoda</taxon>
    </lineage>
</organism>